<evidence type="ECO:0000259" key="7">
    <source>
        <dbReference type="PROSITE" id="PS51294"/>
    </source>
</evidence>
<evidence type="ECO:0000313" key="9">
    <source>
        <dbReference type="Proteomes" id="UP001152561"/>
    </source>
</evidence>
<evidence type="ECO:0000256" key="4">
    <source>
        <dbReference type="ARBA" id="ARBA00023054"/>
    </source>
</evidence>
<dbReference type="InterPro" id="IPR009057">
    <property type="entry name" value="Homeodomain-like_sf"/>
</dbReference>
<keyword evidence="3" id="KW-0805">Transcription regulation</keyword>
<dbReference type="InterPro" id="IPR025756">
    <property type="entry name" value="Myb_CC_LHEQLE"/>
</dbReference>
<name>A0A9Q1MRT7_9SOLA</name>
<dbReference type="Pfam" id="PF00249">
    <property type="entry name" value="Myb_DNA-binding"/>
    <property type="match status" value="1"/>
</dbReference>
<evidence type="ECO:0000313" key="8">
    <source>
        <dbReference type="EMBL" id="KAJ8563062.1"/>
    </source>
</evidence>
<dbReference type="PANTHER" id="PTHR31499:SF11">
    <property type="entry name" value="MYB FAMILY TRANSCRIPTION FACTOR PHL8"/>
    <property type="match status" value="1"/>
</dbReference>
<dbReference type="GO" id="GO:0003700">
    <property type="term" value="F:DNA-binding transcription factor activity"/>
    <property type="evidence" value="ECO:0007669"/>
    <property type="project" value="InterPro"/>
</dbReference>
<dbReference type="NCBIfam" id="TIGR01557">
    <property type="entry name" value="myb_SHAQKYF"/>
    <property type="match status" value="1"/>
</dbReference>
<reference evidence="9" key="1">
    <citation type="journal article" date="2023" name="Proc. Natl. Acad. Sci. U.S.A.">
        <title>Genomic and structural basis for evolution of tropane alkaloid biosynthesis.</title>
        <authorList>
            <person name="Wanga Y.-J."/>
            <person name="Taina T."/>
            <person name="Yua J.-Y."/>
            <person name="Lia J."/>
            <person name="Xua B."/>
            <person name="Chenc J."/>
            <person name="D'Auriad J.C."/>
            <person name="Huanga J.-P."/>
            <person name="Huanga S.-X."/>
        </authorList>
    </citation>
    <scope>NUCLEOTIDE SEQUENCE [LARGE SCALE GENOMIC DNA]</scope>
    <source>
        <strain evidence="9">cv. KIB-2019</strain>
    </source>
</reference>
<dbReference type="GO" id="GO:0005634">
    <property type="term" value="C:nucleus"/>
    <property type="evidence" value="ECO:0007669"/>
    <property type="project" value="UniProtKB-SubCell"/>
</dbReference>
<evidence type="ECO:0000256" key="6">
    <source>
        <dbReference type="ARBA" id="ARBA00023242"/>
    </source>
</evidence>
<dbReference type="Pfam" id="PF14379">
    <property type="entry name" value="Myb_CC_LHEQLE"/>
    <property type="match status" value="1"/>
</dbReference>
<evidence type="ECO:0000256" key="3">
    <source>
        <dbReference type="ARBA" id="ARBA00023015"/>
    </source>
</evidence>
<dbReference type="InterPro" id="IPR001005">
    <property type="entry name" value="SANT/Myb"/>
</dbReference>
<keyword evidence="4" id="KW-0175">Coiled coil</keyword>
<dbReference type="PANTHER" id="PTHR31499">
    <property type="entry name" value="MYB FAMILY TRANSCRIPTION FACTOR PHL11"/>
    <property type="match status" value="1"/>
</dbReference>
<dbReference type="Proteomes" id="UP001152561">
    <property type="component" value="Unassembled WGS sequence"/>
</dbReference>
<accession>A0A9Q1MRT7</accession>
<feature type="domain" description="HTH myb-type" evidence="7">
    <location>
        <begin position="17"/>
        <end position="77"/>
    </location>
</feature>
<dbReference type="EMBL" id="JAJAGQ010000005">
    <property type="protein sequence ID" value="KAJ8563062.1"/>
    <property type="molecule type" value="Genomic_DNA"/>
</dbReference>
<gene>
    <name evidence="8" type="ORF">K7X08_031514</name>
</gene>
<comment type="similarity">
    <text evidence="2">Belongs to the MYB-CC family.</text>
</comment>
<proteinExistence type="inferred from homology"/>
<dbReference type="GO" id="GO:0000976">
    <property type="term" value="F:transcription cis-regulatory region binding"/>
    <property type="evidence" value="ECO:0007669"/>
    <property type="project" value="UniProtKB-ARBA"/>
</dbReference>
<dbReference type="AlphaFoldDB" id="A0A9Q1MRT7"/>
<sequence length="351" mass="40360">MAPRNVKSKDMSLVLSSDAKPRLKWTPELHQRFVDAVTQLGGADKATPKSLMSEMNIHGLTLYHLKSHLQKYRLAESQLAQSDHKSREEDKLESAMVHDYQKEDENSRGLKERNYFDAELKEKQSDQMNNLQIARALQMQMEVQRKLYQQIEVQRHLQLRIEAQGKYLHSVLMKAQKELAKAEISQLVPMAKKCCPSSSLSEVTKMDRSISKYTVYGDSPSSSLSALAKIDGSTSQEIGRKQLKVGTVCSVESCLTSFESLGRIKESRAKHRGKEHDLNAEVKERKRSKTNIRDDNWTEQRPSGKIRECNTHRTNEQFTKLEFLETIDLNRKCLDDFDTCPKAIDFFSRCF</sequence>
<evidence type="ECO:0000256" key="1">
    <source>
        <dbReference type="ARBA" id="ARBA00004123"/>
    </source>
</evidence>
<keyword evidence="5" id="KW-0804">Transcription</keyword>
<protein>
    <recommendedName>
        <fullName evidence="7">HTH myb-type domain-containing protein</fullName>
    </recommendedName>
</protein>
<dbReference type="FunFam" id="1.10.10.60:FF:000002">
    <property type="entry name" value="Myb family transcription factor"/>
    <property type="match status" value="1"/>
</dbReference>
<dbReference type="InterPro" id="IPR046955">
    <property type="entry name" value="PHR1-like"/>
</dbReference>
<comment type="caution">
    <text evidence="8">The sequence shown here is derived from an EMBL/GenBank/DDBJ whole genome shotgun (WGS) entry which is preliminary data.</text>
</comment>
<evidence type="ECO:0000256" key="2">
    <source>
        <dbReference type="ARBA" id="ARBA00006783"/>
    </source>
</evidence>
<organism evidence="8 9">
    <name type="scientific">Anisodus acutangulus</name>
    <dbReference type="NCBI Taxonomy" id="402998"/>
    <lineage>
        <taxon>Eukaryota</taxon>
        <taxon>Viridiplantae</taxon>
        <taxon>Streptophyta</taxon>
        <taxon>Embryophyta</taxon>
        <taxon>Tracheophyta</taxon>
        <taxon>Spermatophyta</taxon>
        <taxon>Magnoliopsida</taxon>
        <taxon>eudicotyledons</taxon>
        <taxon>Gunneridae</taxon>
        <taxon>Pentapetalae</taxon>
        <taxon>asterids</taxon>
        <taxon>lamiids</taxon>
        <taxon>Solanales</taxon>
        <taxon>Solanaceae</taxon>
        <taxon>Solanoideae</taxon>
        <taxon>Hyoscyameae</taxon>
        <taxon>Anisodus</taxon>
    </lineage>
</organism>
<dbReference type="PROSITE" id="PS51294">
    <property type="entry name" value="HTH_MYB"/>
    <property type="match status" value="1"/>
</dbReference>
<dbReference type="OrthoDB" id="551907at2759"/>
<keyword evidence="9" id="KW-1185">Reference proteome</keyword>
<comment type="subcellular location">
    <subcellularLocation>
        <location evidence="1">Nucleus</location>
    </subcellularLocation>
</comment>
<dbReference type="Gene3D" id="1.10.10.60">
    <property type="entry name" value="Homeodomain-like"/>
    <property type="match status" value="1"/>
</dbReference>
<evidence type="ECO:0000256" key="5">
    <source>
        <dbReference type="ARBA" id="ARBA00023163"/>
    </source>
</evidence>
<dbReference type="InterPro" id="IPR017930">
    <property type="entry name" value="Myb_dom"/>
</dbReference>
<keyword evidence="6" id="KW-0539">Nucleus</keyword>
<dbReference type="SUPFAM" id="SSF46689">
    <property type="entry name" value="Homeodomain-like"/>
    <property type="match status" value="1"/>
</dbReference>
<dbReference type="InterPro" id="IPR006447">
    <property type="entry name" value="Myb_dom_plants"/>
</dbReference>
<dbReference type="GO" id="GO:0010597">
    <property type="term" value="P:green leaf volatile biosynthetic process"/>
    <property type="evidence" value="ECO:0007669"/>
    <property type="project" value="UniProtKB-ARBA"/>
</dbReference>